<evidence type="ECO:0000313" key="2">
    <source>
        <dbReference type="Proteomes" id="UP001607302"/>
    </source>
</evidence>
<accession>A0ABD2B2Z2</accession>
<proteinExistence type="predicted"/>
<comment type="caution">
    <text evidence="1">The sequence shown here is derived from an EMBL/GenBank/DDBJ whole genome shotgun (WGS) entry which is preliminary data.</text>
</comment>
<sequence length="123" mass="14187">MCQAYTYLRAFYANEVPIDSKDHVVSLTAPETPDESFDHYTISSLDDDQATRLKFDDDDYNYSVLLRVLLQGSSHICIYVDAKKCVRINSSKSYYSRMQQTRNRSNSRFQFLASVFQSVGISQ</sequence>
<protein>
    <submittedName>
        <fullName evidence="1">Uncharacterized protein</fullName>
    </submittedName>
</protein>
<evidence type="ECO:0000313" key="1">
    <source>
        <dbReference type="EMBL" id="KAL2727073.1"/>
    </source>
</evidence>
<name>A0ABD2B2Z2_VESSQ</name>
<dbReference type="EMBL" id="JAUDFV010000133">
    <property type="protein sequence ID" value="KAL2727073.1"/>
    <property type="molecule type" value="Genomic_DNA"/>
</dbReference>
<gene>
    <name evidence="1" type="ORF">V1478_007351</name>
</gene>
<organism evidence="1 2">
    <name type="scientific">Vespula squamosa</name>
    <name type="common">Southern yellow jacket</name>
    <name type="synonym">Wasp</name>
    <dbReference type="NCBI Taxonomy" id="30214"/>
    <lineage>
        <taxon>Eukaryota</taxon>
        <taxon>Metazoa</taxon>
        <taxon>Ecdysozoa</taxon>
        <taxon>Arthropoda</taxon>
        <taxon>Hexapoda</taxon>
        <taxon>Insecta</taxon>
        <taxon>Pterygota</taxon>
        <taxon>Neoptera</taxon>
        <taxon>Endopterygota</taxon>
        <taxon>Hymenoptera</taxon>
        <taxon>Apocrita</taxon>
        <taxon>Aculeata</taxon>
        <taxon>Vespoidea</taxon>
        <taxon>Vespidae</taxon>
        <taxon>Vespinae</taxon>
        <taxon>Vespula</taxon>
    </lineage>
</organism>
<keyword evidence="2" id="KW-1185">Reference proteome</keyword>
<dbReference type="Proteomes" id="UP001607302">
    <property type="component" value="Unassembled WGS sequence"/>
</dbReference>
<reference evidence="1 2" key="1">
    <citation type="journal article" date="2024" name="Ann. Entomol. Soc. Am.">
        <title>Genomic analyses of the southern and eastern yellowjacket wasps (Hymenoptera: Vespidae) reveal evolutionary signatures of social life.</title>
        <authorList>
            <person name="Catto M.A."/>
            <person name="Caine P.B."/>
            <person name="Orr S.E."/>
            <person name="Hunt B.G."/>
            <person name="Goodisman M.A.D."/>
        </authorList>
    </citation>
    <scope>NUCLEOTIDE SEQUENCE [LARGE SCALE GENOMIC DNA]</scope>
    <source>
        <strain evidence="1">233</strain>
        <tissue evidence="1">Head and thorax</tissue>
    </source>
</reference>
<dbReference type="AlphaFoldDB" id="A0ABD2B2Z2"/>